<dbReference type="InterPro" id="IPR036683">
    <property type="entry name" value="CO_DH_flav_C_dom_sf"/>
</dbReference>
<dbReference type="Pfam" id="PF00941">
    <property type="entry name" value="FAD_binding_5"/>
    <property type="match status" value="1"/>
</dbReference>
<dbReference type="Gene3D" id="3.30.390.50">
    <property type="entry name" value="CO dehydrogenase flavoprotein, C-terminal domain"/>
    <property type="match status" value="1"/>
</dbReference>
<evidence type="ECO:0000313" key="4">
    <source>
        <dbReference type="Proteomes" id="UP000192674"/>
    </source>
</evidence>
<dbReference type="SUPFAM" id="SSF55447">
    <property type="entry name" value="CO dehydrogenase flavoprotein C-terminal domain-like"/>
    <property type="match status" value="1"/>
</dbReference>
<dbReference type="InterPro" id="IPR005107">
    <property type="entry name" value="CO_DH_flav_C"/>
</dbReference>
<dbReference type="Proteomes" id="UP000192674">
    <property type="component" value="Unassembled WGS sequence"/>
</dbReference>
<protein>
    <submittedName>
        <fullName evidence="3">Xanthine dehydrogenase YagS FAD-binding subunit</fullName>
    </submittedName>
</protein>
<dbReference type="GO" id="GO:0016491">
    <property type="term" value="F:oxidoreductase activity"/>
    <property type="evidence" value="ECO:0007669"/>
    <property type="project" value="UniProtKB-KW"/>
</dbReference>
<sequence length="322" mass="34274">MRTFSYHRAADIPSALEALTTPGTQLIAGGTEMVNWLKEGIESPGRLVDISRLPLTEIAADGVLRIGALARMSDVAAHPVVESDYPVLRDSLLRAASAQLRNMATVGGNLQQRTRCPYFRSDTPVACNKRSPGSGCSAFRGDTSGQAIFGWSESCVATHPSDFAVALAALDAVVVVQGPAGERRISATEFHRLPGDTPEVHTELASDELIIAVEIPRPAPHSHYLKVRERVSYEFAIVSVAAVVSLDGDTITSARIALGGVAHRPWRLTAAEAALTGVSLSDRDALTEAVALSFTDARPLADNGYKVTLAQRAAVRALEEAR</sequence>
<name>A0A1W2CJW7_KIBAR</name>
<gene>
    <name evidence="3" type="ORF">SAMN05661093_02121</name>
</gene>
<dbReference type="PANTHER" id="PTHR42659">
    <property type="entry name" value="XANTHINE DEHYDROGENASE SUBUNIT C-RELATED"/>
    <property type="match status" value="1"/>
</dbReference>
<dbReference type="PROSITE" id="PS51387">
    <property type="entry name" value="FAD_PCMH"/>
    <property type="match status" value="1"/>
</dbReference>
<dbReference type="InterPro" id="IPR016167">
    <property type="entry name" value="FAD-bd_PCMH_sub1"/>
</dbReference>
<dbReference type="InterPro" id="IPR016169">
    <property type="entry name" value="FAD-bd_PCMH_sub2"/>
</dbReference>
<organism evidence="3 4">
    <name type="scientific">Kibdelosporangium aridum</name>
    <dbReference type="NCBI Taxonomy" id="2030"/>
    <lineage>
        <taxon>Bacteria</taxon>
        <taxon>Bacillati</taxon>
        <taxon>Actinomycetota</taxon>
        <taxon>Actinomycetes</taxon>
        <taxon>Pseudonocardiales</taxon>
        <taxon>Pseudonocardiaceae</taxon>
        <taxon>Kibdelosporangium</taxon>
    </lineage>
</organism>
<dbReference type="SMART" id="SM01092">
    <property type="entry name" value="CO_deh_flav_C"/>
    <property type="match status" value="1"/>
</dbReference>
<dbReference type="InterPro" id="IPR002346">
    <property type="entry name" value="Mopterin_DH_FAD-bd"/>
</dbReference>
<feature type="domain" description="FAD-binding PCMH-type" evidence="2">
    <location>
        <begin position="1"/>
        <end position="220"/>
    </location>
</feature>
<dbReference type="OrthoDB" id="9814706at2"/>
<dbReference type="InterPro" id="IPR051312">
    <property type="entry name" value="Diverse_Substr_Oxidored"/>
</dbReference>
<dbReference type="RefSeq" id="WP_084425816.1">
    <property type="nucleotide sequence ID" value="NZ_FWXV01000002.1"/>
</dbReference>
<dbReference type="InterPro" id="IPR036318">
    <property type="entry name" value="FAD-bd_PCMH-like_sf"/>
</dbReference>
<evidence type="ECO:0000313" key="3">
    <source>
        <dbReference type="EMBL" id="SMC85316.1"/>
    </source>
</evidence>
<dbReference type="Gene3D" id="3.30.465.10">
    <property type="match status" value="2"/>
</dbReference>
<dbReference type="Gene3D" id="3.30.43.10">
    <property type="entry name" value="Uridine Diphospho-n-acetylenolpyruvylglucosamine Reductase, domain 2"/>
    <property type="match status" value="1"/>
</dbReference>
<evidence type="ECO:0000259" key="2">
    <source>
        <dbReference type="PROSITE" id="PS51387"/>
    </source>
</evidence>
<dbReference type="Pfam" id="PF03450">
    <property type="entry name" value="CO_deh_flav_C"/>
    <property type="match status" value="1"/>
</dbReference>
<proteinExistence type="predicted"/>
<dbReference type="EMBL" id="FWXV01000002">
    <property type="protein sequence ID" value="SMC85316.1"/>
    <property type="molecule type" value="Genomic_DNA"/>
</dbReference>
<dbReference type="InterPro" id="IPR016166">
    <property type="entry name" value="FAD-bd_PCMH"/>
</dbReference>
<accession>A0A1W2CJW7</accession>
<keyword evidence="1" id="KW-0560">Oxidoreductase</keyword>
<dbReference type="AlphaFoldDB" id="A0A1W2CJW7"/>
<dbReference type="GO" id="GO:0071949">
    <property type="term" value="F:FAD binding"/>
    <property type="evidence" value="ECO:0007669"/>
    <property type="project" value="InterPro"/>
</dbReference>
<dbReference type="SUPFAM" id="SSF56176">
    <property type="entry name" value="FAD-binding/transporter-associated domain-like"/>
    <property type="match status" value="1"/>
</dbReference>
<evidence type="ECO:0000256" key="1">
    <source>
        <dbReference type="ARBA" id="ARBA00023002"/>
    </source>
</evidence>
<dbReference type="PANTHER" id="PTHR42659:SF1">
    <property type="entry name" value="OXIDOREDUCTASE"/>
    <property type="match status" value="1"/>
</dbReference>
<keyword evidence="4" id="KW-1185">Reference proteome</keyword>
<reference evidence="3 4" key="1">
    <citation type="submission" date="2017-04" db="EMBL/GenBank/DDBJ databases">
        <authorList>
            <person name="Afonso C.L."/>
            <person name="Miller P.J."/>
            <person name="Scott M.A."/>
            <person name="Spackman E."/>
            <person name="Goraichik I."/>
            <person name="Dimitrov K.M."/>
            <person name="Suarez D.L."/>
            <person name="Swayne D.E."/>
        </authorList>
    </citation>
    <scope>NUCLEOTIDE SEQUENCE [LARGE SCALE GENOMIC DNA]</scope>
    <source>
        <strain evidence="3 4">DSM 43828</strain>
    </source>
</reference>